<keyword evidence="1" id="KW-1133">Transmembrane helix</keyword>
<dbReference type="InterPro" id="IPR003440">
    <property type="entry name" value="Glyco_trans_48_dom"/>
</dbReference>
<organism evidence="3 4">
    <name type="scientific">Arabidopsis thaliana x Arabidopsis arenosa</name>
    <dbReference type="NCBI Taxonomy" id="1240361"/>
    <lineage>
        <taxon>Eukaryota</taxon>
        <taxon>Viridiplantae</taxon>
        <taxon>Streptophyta</taxon>
        <taxon>Embryophyta</taxon>
        <taxon>Tracheophyta</taxon>
        <taxon>Spermatophyta</taxon>
        <taxon>Magnoliopsida</taxon>
        <taxon>eudicotyledons</taxon>
        <taxon>Gunneridae</taxon>
        <taxon>Pentapetalae</taxon>
        <taxon>rosids</taxon>
        <taxon>malvids</taxon>
        <taxon>Brassicales</taxon>
        <taxon>Brassicaceae</taxon>
        <taxon>Camelineae</taxon>
        <taxon>Arabidopsis</taxon>
    </lineage>
</organism>
<gene>
    <name evidence="3" type="ORF">ISN45_Aa07g036920</name>
</gene>
<dbReference type="EMBL" id="JAEFBK010000012">
    <property type="protein sequence ID" value="KAG7543808.1"/>
    <property type="molecule type" value="Genomic_DNA"/>
</dbReference>
<dbReference type="GO" id="GO:0005886">
    <property type="term" value="C:plasma membrane"/>
    <property type="evidence" value="ECO:0007669"/>
    <property type="project" value="TreeGrafter"/>
</dbReference>
<evidence type="ECO:0000259" key="2">
    <source>
        <dbReference type="Pfam" id="PF02364"/>
    </source>
</evidence>
<evidence type="ECO:0000313" key="3">
    <source>
        <dbReference type="EMBL" id="KAG7543808.1"/>
    </source>
</evidence>
<keyword evidence="3" id="KW-0808">Transferase</keyword>
<protein>
    <submittedName>
        <fullName evidence="3">Glycosyl transferase family 48</fullName>
    </submittedName>
</protein>
<sequence>MTMNYMMYSRSHFVKGMELMVLLICYRLYGKATEDSVAYALVMGSTWFLVGSWLFDQFFFNPSGFEWQKIVDDWDDWNKWISSRS</sequence>
<dbReference type="Pfam" id="PF02364">
    <property type="entry name" value="Glucan_synthase"/>
    <property type="match status" value="1"/>
</dbReference>
<feature type="domain" description="Glycosyl transferase 48" evidence="2">
    <location>
        <begin position="2"/>
        <end position="83"/>
    </location>
</feature>
<dbReference type="PANTHER" id="PTHR12741">
    <property type="entry name" value="LYST-INTERACTING PROTEIN LIP5 DOPAMINE RESPONSIVE PROTEIN DRG-1"/>
    <property type="match status" value="1"/>
</dbReference>
<dbReference type="AlphaFoldDB" id="A0A8T1YCZ4"/>
<dbReference type="EMBL" id="JAEFBK010000012">
    <property type="protein sequence ID" value="KAG7543809.1"/>
    <property type="molecule type" value="Genomic_DNA"/>
</dbReference>
<reference evidence="3 4" key="1">
    <citation type="submission" date="2020-12" db="EMBL/GenBank/DDBJ databases">
        <title>Concerted genomic and epigenomic changes stabilize Arabidopsis allopolyploids.</title>
        <authorList>
            <person name="Chen Z."/>
        </authorList>
    </citation>
    <scope>NUCLEOTIDE SEQUENCE [LARGE SCALE GENOMIC DNA]</scope>
    <source>
        <strain evidence="3">Allo738</strain>
        <tissue evidence="3">Leaf</tissue>
    </source>
</reference>
<evidence type="ECO:0000313" key="4">
    <source>
        <dbReference type="Proteomes" id="UP000694240"/>
    </source>
</evidence>
<dbReference type="PANTHER" id="PTHR12741:SF106">
    <property type="entry name" value="CALLOSE SYNTHASE 5"/>
    <property type="match status" value="1"/>
</dbReference>
<name>A0A8T1YCZ4_9BRAS</name>
<evidence type="ECO:0000256" key="1">
    <source>
        <dbReference type="SAM" id="Phobius"/>
    </source>
</evidence>
<feature type="transmembrane region" description="Helical" evidence="1">
    <location>
        <begin position="36"/>
        <end position="55"/>
    </location>
</feature>
<accession>A0A8T1YCZ4</accession>
<dbReference type="GO" id="GO:0003843">
    <property type="term" value="F:1,3-beta-D-glucan synthase activity"/>
    <property type="evidence" value="ECO:0007669"/>
    <property type="project" value="InterPro"/>
</dbReference>
<dbReference type="GO" id="GO:0006075">
    <property type="term" value="P:(1-&gt;3)-beta-D-glucan biosynthetic process"/>
    <property type="evidence" value="ECO:0007669"/>
    <property type="project" value="InterPro"/>
</dbReference>
<keyword evidence="1" id="KW-0812">Transmembrane</keyword>
<dbReference type="GO" id="GO:0000148">
    <property type="term" value="C:1,3-beta-D-glucan synthase complex"/>
    <property type="evidence" value="ECO:0007669"/>
    <property type="project" value="InterPro"/>
</dbReference>
<dbReference type="Proteomes" id="UP000694240">
    <property type="component" value="Chromosome 12"/>
</dbReference>
<comment type="caution">
    <text evidence="3">The sequence shown here is derived from an EMBL/GenBank/DDBJ whole genome shotgun (WGS) entry which is preliminary data.</text>
</comment>
<keyword evidence="1" id="KW-0472">Membrane</keyword>
<keyword evidence="4" id="KW-1185">Reference proteome</keyword>
<proteinExistence type="predicted"/>